<reference evidence="4" key="2">
    <citation type="submission" date="2023-05" db="EMBL/GenBank/DDBJ databases">
        <authorList>
            <consortium name="Lawrence Berkeley National Laboratory"/>
            <person name="Steindorff A."/>
            <person name="Hensen N."/>
            <person name="Bonometti L."/>
            <person name="Westerberg I."/>
            <person name="Brannstrom I.O."/>
            <person name="Guillou S."/>
            <person name="Cros-Aarteil S."/>
            <person name="Calhoun S."/>
            <person name="Haridas S."/>
            <person name="Kuo A."/>
            <person name="Mondo S."/>
            <person name="Pangilinan J."/>
            <person name="Riley R."/>
            <person name="Labutti K."/>
            <person name="Andreopoulos B."/>
            <person name="Lipzen A."/>
            <person name="Chen C."/>
            <person name="Yanf M."/>
            <person name="Daum C."/>
            <person name="Ng V."/>
            <person name="Clum A."/>
            <person name="Ohm R."/>
            <person name="Martin F."/>
            <person name="Silar P."/>
            <person name="Natvig D."/>
            <person name="Lalanne C."/>
            <person name="Gautier V."/>
            <person name="Ament-Velasquez S.L."/>
            <person name="Kruys A."/>
            <person name="Hutchinson M.I."/>
            <person name="Powell A.J."/>
            <person name="Barry K."/>
            <person name="Miller A.N."/>
            <person name="Grigoriev I.V."/>
            <person name="Debuchy R."/>
            <person name="Gladieux P."/>
            <person name="Thoren M.H."/>
            <person name="Johannesson H."/>
        </authorList>
    </citation>
    <scope>NUCLEOTIDE SEQUENCE</scope>
    <source>
        <strain evidence="4">CBS 538.74</strain>
    </source>
</reference>
<gene>
    <name evidence="4" type="ORF">C8A00DRAFT_19471</name>
</gene>
<sequence>MNFRAVWSLVASLAFLGGAIVDAAGVLEIDMVFPRDNQTYEPTPYMPIVFALRNAELAQYLRPSISARLLNLSASRADVGHGVMTYPPLEWANFSSQEPYFTYEFQGSRFATEGNWSIFWDVAWGSCKEDEDGVFRGDVVYNHSSTYRINIDIKNGGQVADLVAATANGNSCFNDGVAINVTDQLVNVTNLRHSNPGPPFETCVVVASSTPTPTPDPCLVKIDSAVAASISASLTAKLCNRFNPPSDIDCPPESAAQRLAVAGVVCLAAAVGAFGFILG</sequence>
<keyword evidence="1" id="KW-0812">Transmembrane</keyword>
<feature type="transmembrane region" description="Helical" evidence="1">
    <location>
        <begin position="259"/>
        <end position="278"/>
    </location>
</feature>
<keyword evidence="1" id="KW-1133">Transmembrane helix</keyword>
<keyword evidence="1" id="KW-0472">Membrane</keyword>
<organism evidence="4 5">
    <name type="scientific">Chaetomidium leptoderma</name>
    <dbReference type="NCBI Taxonomy" id="669021"/>
    <lineage>
        <taxon>Eukaryota</taxon>
        <taxon>Fungi</taxon>
        <taxon>Dikarya</taxon>
        <taxon>Ascomycota</taxon>
        <taxon>Pezizomycotina</taxon>
        <taxon>Sordariomycetes</taxon>
        <taxon>Sordariomycetidae</taxon>
        <taxon>Sordariales</taxon>
        <taxon>Chaetomiaceae</taxon>
        <taxon>Chaetomidium</taxon>
    </lineage>
</organism>
<evidence type="ECO:0000256" key="2">
    <source>
        <dbReference type="SAM" id="SignalP"/>
    </source>
</evidence>
<dbReference type="AlphaFoldDB" id="A0AAN6VC60"/>
<evidence type="ECO:0000259" key="3">
    <source>
        <dbReference type="Pfam" id="PF23584"/>
    </source>
</evidence>
<evidence type="ECO:0000256" key="1">
    <source>
        <dbReference type="SAM" id="Phobius"/>
    </source>
</evidence>
<name>A0AAN6VC60_9PEZI</name>
<dbReference type="EMBL" id="MU857267">
    <property type="protein sequence ID" value="KAK4148753.1"/>
    <property type="molecule type" value="Genomic_DNA"/>
</dbReference>
<keyword evidence="2" id="KW-0732">Signal</keyword>
<evidence type="ECO:0000313" key="5">
    <source>
        <dbReference type="Proteomes" id="UP001302745"/>
    </source>
</evidence>
<keyword evidence="5" id="KW-1185">Reference proteome</keyword>
<protein>
    <recommendedName>
        <fullName evidence="3">DUF7136 domain-containing protein</fullName>
    </recommendedName>
</protein>
<proteinExistence type="predicted"/>
<feature type="chain" id="PRO_5042939004" description="DUF7136 domain-containing protein" evidence="2">
    <location>
        <begin position="24"/>
        <end position="279"/>
    </location>
</feature>
<evidence type="ECO:0000313" key="4">
    <source>
        <dbReference type="EMBL" id="KAK4148753.1"/>
    </source>
</evidence>
<dbReference type="InterPro" id="IPR055560">
    <property type="entry name" value="DUF7136"/>
</dbReference>
<dbReference type="Proteomes" id="UP001302745">
    <property type="component" value="Unassembled WGS sequence"/>
</dbReference>
<accession>A0AAN6VC60</accession>
<dbReference type="Pfam" id="PF23584">
    <property type="entry name" value="DUF7136"/>
    <property type="match status" value="1"/>
</dbReference>
<feature type="domain" description="DUF7136" evidence="3">
    <location>
        <begin position="23"/>
        <end position="246"/>
    </location>
</feature>
<comment type="caution">
    <text evidence="4">The sequence shown here is derived from an EMBL/GenBank/DDBJ whole genome shotgun (WGS) entry which is preliminary data.</text>
</comment>
<feature type="signal peptide" evidence="2">
    <location>
        <begin position="1"/>
        <end position="23"/>
    </location>
</feature>
<reference evidence="4" key="1">
    <citation type="journal article" date="2023" name="Mol. Phylogenet. Evol.">
        <title>Genome-scale phylogeny and comparative genomics of the fungal order Sordariales.</title>
        <authorList>
            <person name="Hensen N."/>
            <person name="Bonometti L."/>
            <person name="Westerberg I."/>
            <person name="Brannstrom I.O."/>
            <person name="Guillou S."/>
            <person name="Cros-Aarteil S."/>
            <person name="Calhoun S."/>
            <person name="Haridas S."/>
            <person name="Kuo A."/>
            <person name="Mondo S."/>
            <person name="Pangilinan J."/>
            <person name="Riley R."/>
            <person name="LaButti K."/>
            <person name="Andreopoulos B."/>
            <person name="Lipzen A."/>
            <person name="Chen C."/>
            <person name="Yan M."/>
            <person name="Daum C."/>
            <person name="Ng V."/>
            <person name="Clum A."/>
            <person name="Steindorff A."/>
            <person name="Ohm R.A."/>
            <person name="Martin F."/>
            <person name="Silar P."/>
            <person name="Natvig D.O."/>
            <person name="Lalanne C."/>
            <person name="Gautier V."/>
            <person name="Ament-Velasquez S.L."/>
            <person name="Kruys A."/>
            <person name="Hutchinson M.I."/>
            <person name="Powell A.J."/>
            <person name="Barry K."/>
            <person name="Miller A.N."/>
            <person name="Grigoriev I.V."/>
            <person name="Debuchy R."/>
            <person name="Gladieux P."/>
            <person name="Hiltunen Thoren M."/>
            <person name="Johannesson H."/>
        </authorList>
    </citation>
    <scope>NUCLEOTIDE SEQUENCE</scope>
    <source>
        <strain evidence="4">CBS 538.74</strain>
    </source>
</reference>